<evidence type="ECO:0000313" key="7">
    <source>
        <dbReference type="EMBL" id="MBW2937380.1"/>
    </source>
</evidence>
<feature type="transmembrane region" description="Helical" evidence="5">
    <location>
        <begin position="306"/>
        <end position="328"/>
    </location>
</feature>
<dbReference type="AlphaFoldDB" id="A0A9X1FN39"/>
<dbReference type="CDD" id="cd07042">
    <property type="entry name" value="STAS_SulP_like_sulfate_transporter"/>
    <property type="match status" value="1"/>
</dbReference>
<name>A0A9X1FN39_9FLAO</name>
<dbReference type="PROSITE" id="PS50801">
    <property type="entry name" value="STAS"/>
    <property type="match status" value="1"/>
</dbReference>
<dbReference type="Pfam" id="PF01740">
    <property type="entry name" value="STAS"/>
    <property type="match status" value="1"/>
</dbReference>
<keyword evidence="2 5" id="KW-0812">Transmembrane</keyword>
<gene>
    <name evidence="7" type="ORF">KXJ69_04645</name>
</gene>
<dbReference type="GO" id="GO:0055085">
    <property type="term" value="P:transmembrane transport"/>
    <property type="evidence" value="ECO:0007669"/>
    <property type="project" value="InterPro"/>
</dbReference>
<feature type="transmembrane region" description="Helical" evidence="5">
    <location>
        <begin position="64"/>
        <end position="82"/>
    </location>
</feature>
<dbReference type="InterPro" id="IPR001902">
    <property type="entry name" value="SLC26A/SulP_fam"/>
</dbReference>
<feature type="transmembrane region" description="Helical" evidence="5">
    <location>
        <begin position="39"/>
        <end position="57"/>
    </location>
</feature>
<dbReference type="Pfam" id="PF00916">
    <property type="entry name" value="Sulfate_transp"/>
    <property type="match status" value="2"/>
</dbReference>
<feature type="transmembrane region" description="Helical" evidence="5">
    <location>
        <begin position="121"/>
        <end position="143"/>
    </location>
</feature>
<dbReference type="GO" id="GO:0016020">
    <property type="term" value="C:membrane"/>
    <property type="evidence" value="ECO:0007669"/>
    <property type="project" value="UniProtKB-SubCell"/>
</dbReference>
<proteinExistence type="predicted"/>
<keyword evidence="4 5" id="KW-0472">Membrane</keyword>
<keyword evidence="8" id="KW-1185">Reference proteome</keyword>
<dbReference type="PANTHER" id="PTHR11814">
    <property type="entry name" value="SULFATE TRANSPORTER"/>
    <property type="match status" value="1"/>
</dbReference>
<dbReference type="InterPro" id="IPR002645">
    <property type="entry name" value="STAS_dom"/>
</dbReference>
<comment type="caution">
    <text evidence="7">The sequence shown here is derived from an EMBL/GenBank/DDBJ whole genome shotgun (WGS) entry which is preliminary data.</text>
</comment>
<sequence>MFKNIFTNFRGNFLGGITAGIVALPLALAFGVQSGLGPSAGLYGAIFIGFFASLFGGTNTQISGPTAPMTAVSMVIIAGIIAANEGDIEKALPYILSVFLLAGLFQIGLGLTGIGKYIRYIPYPVVSGFMTAIGVIILITQILPLVGYYTKDDTAYINEFKPQAEEVLLDKILKDEAGEGILVLEDFRETVKRAEKITEEEIMAESTTLAKSASSGVIGTIKTLPRAMNNINWLELMLALLTIAIIYGFKYITKKIPSTLVALFVVSFGAYFLKLDYRPIEEIPAGIPLPNFEIFTEFSFAALSPYILTALTLAFLGAIDSLLTSVVADNMTKTKHNPNQELVGQGIGNSIAAVFGGIPGAGATIRTVVNINAGGTTKLSGMIAAILLLVVLLAAGPVASQIPAAVLAGILITVGIGVMDYRGLKAIPKMERTEVVVMLVVLILSVFWNLVYAVGIGFVLAAVIFMKKIGDVTAVKSKVVQLDKADELDLPWKDEVNFPVELKPKVFVKRLKGPLFFGYTSDFQELSKEIPTQASHVIIRMAEVPYIDQSGLYAMEEVLLDLNQRNIQPIFEGLQEQLQAKMESIDIIPDLVPKDCLFPDFKSAMVYIKEVVTKDK</sequence>
<feature type="transmembrane region" description="Helical" evidence="5">
    <location>
        <begin position="94"/>
        <end position="114"/>
    </location>
</feature>
<dbReference type="EMBL" id="JAHWDP010000001">
    <property type="protein sequence ID" value="MBW2937380.1"/>
    <property type="molecule type" value="Genomic_DNA"/>
</dbReference>
<feature type="transmembrane region" description="Helical" evidence="5">
    <location>
        <begin position="379"/>
        <end position="399"/>
    </location>
</feature>
<accession>A0A9X1FN39</accession>
<feature type="transmembrane region" description="Helical" evidence="5">
    <location>
        <begin position="256"/>
        <end position="273"/>
    </location>
</feature>
<protein>
    <submittedName>
        <fullName evidence="7">SulP family inorganic anion transporter</fullName>
    </submittedName>
</protein>
<evidence type="ECO:0000256" key="4">
    <source>
        <dbReference type="ARBA" id="ARBA00023136"/>
    </source>
</evidence>
<organism evidence="7 8">
    <name type="scientific">Halomarinibacterium sedimenti</name>
    <dbReference type="NCBI Taxonomy" id="2857106"/>
    <lineage>
        <taxon>Bacteria</taxon>
        <taxon>Pseudomonadati</taxon>
        <taxon>Bacteroidota</taxon>
        <taxon>Flavobacteriia</taxon>
        <taxon>Flavobacteriales</taxon>
        <taxon>Flavobacteriaceae</taxon>
        <taxon>Halomarinibacterium</taxon>
    </lineage>
</organism>
<evidence type="ECO:0000256" key="1">
    <source>
        <dbReference type="ARBA" id="ARBA00004141"/>
    </source>
</evidence>
<evidence type="ECO:0000259" key="6">
    <source>
        <dbReference type="PROSITE" id="PS50801"/>
    </source>
</evidence>
<feature type="domain" description="STAS" evidence="6">
    <location>
        <begin position="496"/>
        <end position="608"/>
    </location>
</feature>
<dbReference type="RefSeq" id="WP_219051751.1">
    <property type="nucleotide sequence ID" value="NZ_JAHWDP010000001.1"/>
</dbReference>
<evidence type="ECO:0000256" key="5">
    <source>
        <dbReference type="SAM" id="Phobius"/>
    </source>
</evidence>
<evidence type="ECO:0000256" key="2">
    <source>
        <dbReference type="ARBA" id="ARBA00022692"/>
    </source>
</evidence>
<dbReference type="Proteomes" id="UP001138686">
    <property type="component" value="Unassembled WGS sequence"/>
</dbReference>
<evidence type="ECO:0000256" key="3">
    <source>
        <dbReference type="ARBA" id="ARBA00022989"/>
    </source>
</evidence>
<feature type="transmembrane region" description="Helical" evidence="5">
    <location>
        <begin position="231"/>
        <end position="249"/>
    </location>
</feature>
<dbReference type="InterPro" id="IPR011547">
    <property type="entry name" value="SLC26A/SulP_dom"/>
</dbReference>
<reference evidence="7" key="1">
    <citation type="submission" date="2021-07" db="EMBL/GenBank/DDBJ databases">
        <title>Aureisphaera sp. CAU 1614 isolated from sea sediment.</title>
        <authorList>
            <person name="Kim W."/>
        </authorList>
    </citation>
    <scope>NUCLEOTIDE SEQUENCE</scope>
    <source>
        <strain evidence="7">CAU 1614</strain>
    </source>
</reference>
<comment type="subcellular location">
    <subcellularLocation>
        <location evidence="1">Membrane</location>
        <topology evidence="1">Multi-pass membrane protein</topology>
    </subcellularLocation>
</comment>
<feature type="transmembrane region" description="Helical" evidence="5">
    <location>
        <begin position="436"/>
        <end position="466"/>
    </location>
</feature>
<evidence type="ECO:0000313" key="8">
    <source>
        <dbReference type="Proteomes" id="UP001138686"/>
    </source>
</evidence>
<keyword evidence="3 5" id="KW-1133">Transmembrane helix</keyword>